<evidence type="ECO:0000313" key="1">
    <source>
        <dbReference type="EMBL" id="QDH21774.1"/>
    </source>
</evidence>
<dbReference type="Pfam" id="PF08963">
    <property type="entry name" value="DUF1878"/>
    <property type="match status" value="1"/>
</dbReference>
<dbReference type="EMBL" id="CP041217">
    <property type="protein sequence ID" value="QDH21774.1"/>
    <property type="molecule type" value="Genomic_DNA"/>
</dbReference>
<dbReference type="OrthoDB" id="2471753at2"/>
<protein>
    <submittedName>
        <fullName evidence="1">DUF1878 family protein</fullName>
    </submittedName>
</protein>
<proteinExistence type="predicted"/>
<evidence type="ECO:0000313" key="2">
    <source>
        <dbReference type="Proteomes" id="UP000316968"/>
    </source>
</evidence>
<dbReference type="Proteomes" id="UP000316968">
    <property type="component" value="Chromosome"/>
</dbReference>
<accession>A0A4Y6UXC0</accession>
<dbReference type="SUPFAM" id="SSF109915">
    <property type="entry name" value="Hypothetical protein YhaI"/>
    <property type="match status" value="1"/>
</dbReference>
<organism evidence="1 2">
    <name type="scientific">Saccharibacillus brassicae</name>
    <dbReference type="NCBI Taxonomy" id="2583377"/>
    <lineage>
        <taxon>Bacteria</taxon>
        <taxon>Bacillati</taxon>
        <taxon>Bacillota</taxon>
        <taxon>Bacilli</taxon>
        <taxon>Bacillales</taxon>
        <taxon>Paenibacillaceae</taxon>
        <taxon>Saccharibacillus</taxon>
    </lineage>
</organism>
<sequence length="115" mass="13366">MSNQDLEARLTRLEYYFSLMRDMVVDPESYALWDYMISEELEEEQAHKIIEILKKHYAELNSGKEESNELIKSALYVDLNHLLTSFGKPVSENSARSIVLRASKLPIFPHYASLL</sequence>
<reference evidence="1 2" key="1">
    <citation type="submission" date="2019-06" db="EMBL/GenBank/DDBJ databases">
        <title>Saccharibacillus brassicae sp. nov., an endophytic bacterium isolated from Chinese cabbage seeds (Brassica pekinensis).</title>
        <authorList>
            <person name="Jiang L."/>
            <person name="Lee J."/>
            <person name="Kim S.W."/>
        </authorList>
    </citation>
    <scope>NUCLEOTIDE SEQUENCE [LARGE SCALE GENOMIC DNA]</scope>
    <source>
        <strain evidence="2">KCTC 43072 / ATSA2</strain>
    </source>
</reference>
<dbReference type="RefSeq" id="WP_141448318.1">
    <property type="nucleotide sequence ID" value="NZ_CP041217.1"/>
</dbReference>
<dbReference type="AlphaFoldDB" id="A0A4Y6UXC0"/>
<dbReference type="InterPro" id="IPR015058">
    <property type="entry name" value="DUF1878"/>
</dbReference>
<dbReference type="KEGG" id="saca:FFV09_13510"/>
<dbReference type="InterPro" id="IPR035945">
    <property type="entry name" value="YhaI-like_sf"/>
</dbReference>
<keyword evidence="2" id="KW-1185">Reference proteome</keyword>
<dbReference type="Gene3D" id="1.10.3750.10">
    <property type="entry name" value="YhaI-like"/>
    <property type="match status" value="1"/>
</dbReference>
<name>A0A4Y6UXC0_SACBS</name>
<gene>
    <name evidence="1" type="ORF">FFV09_13510</name>
</gene>